<protein>
    <recommendedName>
        <fullName evidence="4">DUF3108 domain-containing protein</fullName>
    </recommendedName>
</protein>
<keyword evidence="3" id="KW-1185">Reference proteome</keyword>
<organism evidence="2 3">
    <name type="scientific">Limnobacter thiooxidans</name>
    <dbReference type="NCBI Taxonomy" id="131080"/>
    <lineage>
        <taxon>Bacteria</taxon>
        <taxon>Pseudomonadati</taxon>
        <taxon>Pseudomonadota</taxon>
        <taxon>Betaproteobacteria</taxon>
        <taxon>Burkholderiales</taxon>
        <taxon>Burkholderiaceae</taxon>
        <taxon>Limnobacter</taxon>
    </lineage>
</organism>
<gene>
    <name evidence="2" type="ORF">RGQ30_09470</name>
</gene>
<dbReference type="Gene3D" id="2.40.360.20">
    <property type="match status" value="1"/>
</dbReference>
<evidence type="ECO:0000313" key="2">
    <source>
        <dbReference type="EMBL" id="BET25446.1"/>
    </source>
</evidence>
<accession>A0AA86JEF8</accession>
<feature type="chain" id="PRO_5041649439" description="DUF3108 domain-containing protein" evidence="1">
    <location>
        <begin position="21"/>
        <end position="241"/>
    </location>
</feature>
<dbReference type="KEGG" id="lto:RGQ30_09470"/>
<name>A0AA86JEF8_9BURK</name>
<dbReference type="RefSeq" id="WP_130558077.1">
    <property type="nucleotide sequence ID" value="NZ_AP028947.1"/>
</dbReference>
<sequence>MLKKLRVAALALTLTLPLSSCSLLGDKDYFPLESGSSWSYSLNKVMPDGKNNKQLEIRTLGETGFLSGEKEIEGFVRRTSDGTDYFIQERDDGFYRVAKRLVVETKPQVDKEARLILPKGRNLRLGYTWTLDTSPYVMHWMPPFDQANASIKPFDMVYEIAALDETVETPAGVFEKCVRVDGTGKMVFYADASAGYQEILINHTEWYAPGVGLVKLERDEPLNTSIMKGGKVTMSLTRFSN</sequence>
<evidence type="ECO:0000256" key="1">
    <source>
        <dbReference type="SAM" id="SignalP"/>
    </source>
</evidence>
<evidence type="ECO:0000313" key="3">
    <source>
        <dbReference type="Proteomes" id="UP001329151"/>
    </source>
</evidence>
<dbReference type="AlphaFoldDB" id="A0AA86JEF8"/>
<keyword evidence="1" id="KW-0732">Signal</keyword>
<dbReference type="Proteomes" id="UP001329151">
    <property type="component" value="Chromosome"/>
</dbReference>
<feature type="signal peptide" evidence="1">
    <location>
        <begin position="1"/>
        <end position="20"/>
    </location>
</feature>
<proteinExistence type="predicted"/>
<reference evidence="2 3" key="1">
    <citation type="submission" date="2023-10" db="EMBL/GenBank/DDBJ databases">
        <title>Complete Genome Sequence of Limnobacter thiooxidans CS-K2T, Isolated from freshwater lake sediments in Bavaria, Germany.</title>
        <authorList>
            <person name="Naruki M."/>
            <person name="Watanabe A."/>
            <person name="Warashina T."/>
            <person name="Morita T."/>
            <person name="Arakawa K."/>
        </authorList>
    </citation>
    <scope>NUCLEOTIDE SEQUENCE [LARGE SCALE GENOMIC DNA]</scope>
    <source>
        <strain evidence="2 3">CS-K2</strain>
    </source>
</reference>
<dbReference type="EMBL" id="AP028947">
    <property type="protein sequence ID" value="BET25446.1"/>
    <property type="molecule type" value="Genomic_DNA"/>
</dbReference>
<evidence type="ECO:0008006" key="4">
    <source>
        <dbReference type="Google" id="ProtNLM"/>
    </source>
</evidence>